<organism evidence="9 10">
    <name type="scientific">Acidimicrobiia bacterium BACL6 MAG-120924-bin43</name>
    <dbReference type="NCBI Taxonomy" id="1655583"/>
    <lineage>
        <taxon>Bacteria</taxon>
        <taxon>Bacillati</taxon>
        <taxon>Actinomycetota</taxon>
        <taxon>Acidimicrobiia</taxon>
        <taxon>acIV cluster</taxon>
    </lineage>
</organism>
<evidence type="ECO:0000256" key="3">
    <source>
        <dbReference type="ARBA" id="ARBA00022475"/>
    </source>
</evidence>
<dbReference type="Pfam" id="PF07690">
    <property type="entry name" value="MFS_1"/>
    <property type="match status" value="1"/>
</dbReference>
<feature type="transmembrane region" description="Helical" evidence="7">
    <location>
        <begin position="306"/>
        <end position="328"/>
    </location>
</feature>
<feature type="transmembrane region" description="Helical" evidence="7">
    <location>
        <begin position="216"/>
        <end position="240"/>
    </location>
</feature>
<evidence type="ECO:0000256" key="6">
    <source>
        <dbReference type="ARBA" id="ARBA00023136"/>
    </source>
</evidence>
<evidence type="ECO:0000259" key="8">
    <source>
        <dbReference type="PROSITE" id="PS50850"/>
    </source>
</evidence>
<feature type="domain" description="Major facilitator superfamily (MFS) profile" evidence="8">
    <location>
        <begin position="21"/>
        <end position="394"/>
    </location>
</feature>
<comment type="caution">
    <text evidence="9">The sequence shown here is derived from an EMBL/GenBank/DDBJ whole genome shotgun (WGS) entry which is preliminary data.</text>
</comment>
<evidence type="ECO:0000256" key="1">
    <source>
        <dbReference type="ARBA" id="ARBA00004651"/>
    </source>
</evidence>
<feature type="transmembrane region" description="Helical" evidence="7">
    <location>
        <begin position="86"/>
        <end position="104"/>
    </location>
</feature>
<dbReference type="PANTHER" id="PTHR23517">
    <property type="entry name" value="RESISTANCE PROTEIN MDTM, PUTATIVE-RELATED-RELATED"/>
    <property type="match status" value="1"/>
</dbReference>
<evidence type="ECO:0000256" key="2">
    <source>
        <dbReference type="ARBA" id="ARBA00022448"/>
    </source>
</evidence>
<keyword evidence="2" id="KW-0813">Transport</keyword>
<dbReference type="PROSITE" id="PS50850">
    <property type="entry name" value="MFS"/>
    <property type="match status" value="1"/>
</dbReference>
<proteinExistence type="predicted"/>
<feature type="transmembrane region" description="Helical" evidence="7">
    <location>
        <begin position="144"/>
        <end position="168"/>
    </location>
</feature>
<feature type="transmembrane region" description="Helical" evidence="7">
    <location>
        <begin position="370"/>
        <end position="389"/>
    </location>
</feature>
<keyword evidence="4 7" id="KW-0812">Transmembrane</keyword>
<feature type="transmembrane region" description="Helical" evidence="7">
    <location>
        <begin position="252"/>
        <end position="271"/>
    </location>
</feature>
<keyword evidence="3" id="KW-1003">Cell membrane</keyword>
<protein>
    <recommendedName>
        <fullName evidence="8">Major facilitator superfamily (MFS) profile domain-containing protein</fullName>
    </recommendedName>
</protein>
<keyword evidence="5 7" id="KW-1133">Transmembrane helix</keyword>
<feature type="transmembrane region" description="Helical" evidence="7">
    <location>
        <begin position="174"/>
        <end position="195"/>
    </location>
</feature>
<evidence type="ECO:0000313" key="10">
    <source>
        <dbReference type="Proteomes" id="UP000051017"/>
    </source>
</evidence>
<dbReference type="EMBL" id="LIBJ01000060">
    <property type="protein sequence ID" value="KRO48807.1"/>
    <property type="molecule type" value="Genomic_DNA"/>
</dbReference>
<evidence type="ECO:0000256" key="4">
    <source>
        <dbReference type="ARBA" id="ARBA00022692"/>
    </source>
</evidence>
<name>A0A0R2QET9_9ACTN</name>
<dbReference type="InterPro" id="IPR011701">
    <property type="entry name" value="MFS"/>
</dbReference>
<reference evidence="9 10" key="1">
    <citation type="submission" date="2015-10" db="EMBL/GenBank/DDBJ databases">
        <title>Metagenome-Assembled Genomes uncover a global brackish microbiome.</title>
        <authorList>
            <person name="Hugerth L.W."/>
            <person name="Larsson J."/>
            <person name="Alneberg J."/>
            <person name="Lindh M.V."/>
            <person name="Legrand C."/>
            <person name="Pinhassi J."/>
            <person name="Andersson A.F."/>
        </authorList>
    </citation>
    <scope>NUCLEOTIDE SEQUENCE [LARGE SCALE GENOMIC DNA]</scope>
    <source>
        <strain evidence="9">BACL6 MAG-120924-bin43</strain>
    </source>
</reference>
<accession>A0A0R2QET9</accession>
<dbReference type="Proteomes" id="UP000051017">
    <property type="component" value="Unassembled WGS sequence"/>
</dbReference>
<gene>
    <name evidence="9" type="ORF">ABR75_08430</name>
</gene>
<dbReference type="SUPFAM" id="SSF103473">
    <property type="entry name" value="MFS general substrate transporter"/>
    <property type="match status" value="1"/>
</dbReference>
<evidence type="ECO:0000313" key="9">
    <source>
        <dbReference type="EMBL" id="KRO48807.1"/>
    </source>
</evidence>
<sequence length="396" mass="41573">MLTRIFGRLLDDSFEPEIRHNISIVILGRLVANACYRFAPPFLAIIAKDFNVSLSDIGVALFVSELSGFASPFAGRIVDRLTHRNAMVIGLVGTLLGCAIAAAAPSVYLFAVGVTVLALTKQSFDLGLGAWIADHVPYQQRGRIVGLTETSWALGLLVGVSLMGLITAATNWRIGYMFGIICLVVVTTSIAKRVNSKPRVVTPHVQGAKTRVHGRGWLVVVTMFCIMSCAQSLFVTFGAWLQDQFGFGAARLAAVGFALGAVELFASLNSAQRTDGWGKERSIAAGALLIVPAGILLAVASSNIVLGLIAVGVYYLGFEFAVVSLLPIASQLVPNSPGAGLGWVLGAGTLGRAIIAIVGTRAYEKYGVDVPALIGSGFGVLAAISILTYKKLGGAH</sequence>
<dbReference type="InterPro" id="IPR020846">
    <property type="entry name" value="MFS_dom"/>
</dbReference>
<dbReference type="InterPro" id="IPR036259">
    <property type="entry name" value="MFS_trans_sf"/>
</dbReference>
<keyword evidence="6 7" id="KW-0472">Membrane</keyword>
<evidence type="ECO:0000256" key="5">
    <source>
        <dbReference type="ARBA" id="ARBA00022989"/>
    </source>
</evidence>
<dbReference type="GO" id="GO:0022857">
    <property type="term" value="F:transmembrane transporter activity"/>
    <property type="evidence" value="ECO:0007669"/>
    <property type="project" value="InterPro"/>
</dbReference>
<dbReference type="GO" id="GO:0005886">
    <property type="term" value="C:plasma membrane"/>
    <property type="evidence" value="ECO:0007669"/>
    <property type="project" value="UniProtKB-SubCell"/>
</dbReference>
<evidence type="ECO:0000256" key="7">
    <source>
        <dbReference type="SAM" id="Phobius"/>
    </source>
</evidence>
<dbReference type="Gene3D" id="1.20.1250.20">
    <property type="entry name" value="MFS general substrate transporter like domains"/>
    <property type="match status" value="1"/>
</dbReference>
<dbReference type="AlphaFoldDB" id="A0A0R2QET9"/>
<comment type="subcellular location">
    <subcellularLocation>
        <location evidence="1">Cell membrane</location>
        <topology evidence="1">Multi-pass membrane protein</topology>
    </subcellularLocation>
</comment>
<dbReference type="InterPro" id="IPR050171">
    <property type="entry name" value="MFS_Transporters"/>
</dbReference>
<feature type="transmembrane region" description="Helical" evidence="7">
    <location>
        <begin position="340"/>
        <end position="358"/>
    </location>
</feature>
<feature type="transmembrane region" description="Helical" evidence="7">
    <location>
        <begin position="283"/>
        <end position="300"/>
    </location>
</feature>